<gene>
    <name evidence="2" type="ORF">QF035_004040</name>
</gene>
<proteinExistence type="predicted"/>
<dbReference type="EMBL" id="JAUSZI010000002">
    <property type="protein sequence ID" value="MDQ1026458.1"/>
    <property type="molecule type" value="Genomic_DNA"/>
</dbReference>
<reference evidence="2 3" key="1">
    <citation type="submission" date="2023-07" db="EMBL/GenBank/DDBJ databases">
        <title>Comparative genomics of wheat-associated soil bacteria to identify genetic determinants of phenazine resistance.</title>
        <authorList>
            <person name="Mouncey N."/>
        </authorList>
    </citation>
    <scope>NUCLEOTIDE SEQUENCE [LARGE SCALE GENOMIC DNA]</scope>
    <source>
        <strain evidence="2 3">V2I4</strain>
    </source>
</reference>
<keyword evidence="1" id="KW-1133">Transmembrane helix</keyword>
<protein>
    <recommendedName>
        <fullName evidence="4">Integral membrane protein</fullName>
    </recommendedName>
</protein>
<organism evidence="2 3">
    <name type="scientific">Streptomyces umbrinus</name>
    <dbReference type="NCBI Taxonomy" id="67370"/>
    <lineage>
        <taxon>Bacteria</taxon>
        <taxon>Bacillati</taxon>
        <taxon>Actinomycetota</taxon>
        <taxon>Actinomycetes</taxon>
        <taxon>Kitasatosporales</taxon>
        <taxon>Streptomycetaceae</taxon>
        <taxon>Streptomyces</taxon>
        <taxon>Streptomyces phaeochromogenes group</taxon>
    </lineage>
</organism>
<evidence type="ECO:0000313" key="3">
    <source>
        <dbReference type="Proteomes" id="UP001230328"/>
    </source>
</evidence>
<keyword evidence="1" id="KW-0472">Membrane</keyword>
<keyword evidence="3" id="KW-1185">Reference proteome</keyword>
<evidence type="ECO:0000313" key="2">
    <source>
        <dbReference type="EMBL" id="MDQ1026458.1"/>
    </source>
</evidence>
<comment type="caution">
    <text evidence="2">The sequence shown here is derived from an EMBL/GenBank/DDBJ whole genome shotgun (WGS) entry which is preliminary data.</text>
</comment>
<accession>A0ABU0SSD2</accession>
<keyword evidence="1" id="KW-0812">Transmembrane</keyword>
<evidence type="ECO:0008006" key="4">
    <source>
        <dbReference type="Google" id="ProtNLM"/>
    </source>
</evidence>
<evidence type="ECO:0000256" key="1">
    <source>
        <dbReference type="SAM" id="Phobius"/>
    </source>
</evidence>
<sequence length="99" mass="10308">MFSRTVRGTVVVLGGREGITVTKSLQPETSMKAKRAVRGWVRTVASRTRGRDRDAGAGFVEYAGLMILIAGIFTLIDGLGLDGLISGAILTAVTSVVGG</sequence>
<name>A0ABU0SSD2_9ACTN</name>
<feature type="transmembrane region" description="Helical" evidence="1">
    <location>
        <begin position="55"/>
        <end position="76"/>
    </location>
</feature>
<dbReference type="Proteomes" id="UP001230328">
    <property type="component" value="Unassembled WGS sequence"/>
</dbReference>